<name>A0A1F6D8Q1_9BACT</name>
<dbReference type="InterPro" id="IPR014509">
    <property type="entry name" value="YjdF-like"/>
</dbReference>
<gene>
    <name evidence="2" type="ORF">A2853_00550</name>
</gene>
<protein>
    <recommendedName>
        <fullName evidence="4">VanZ-like domain-containing protein</fullName>
    </recommendedName>
</protein>
<evidence type="ECO:0008006" key="4">
    <source>
        <dbReference type="Google" id="ProtNLM"/>
    </source>
</evidence>
<evidence type="ECO:0000313" key="2">
    <source>
        <dbReference type="EMBL" id="OGG57710.1"/>
    </source>
</evidence>
<reference evidence="2 3" key="1">
    <citation type="journal article" date="2016" name="Nat. Commun.">
        <title>Thousands of microbial genomes shed light on interconnected biogeochemical processes in an aquifer system.</title>
        <authorList>
            <person name="Anantharaman K."/>
            <person name="Brown C.T."/>
            <person name="Hug L.A."/>
            <person name="Sharon I."/>
            <person name="Castelle C.J."/>
            <person name="Probst A.J."/>
            <person name="Thomas B.C."/>
            <person name="Singh A."/>
            <person name="Wilkins M.J."/>
            <person name="Karaoz U."/>
            <person name="Brodie E.L."/>
            <person name="Williams K.H."/>
            <person name="Hubbard S.S."/>
            <person name="Banfield J.F."/>
        </authorList>
    </citation>
    <scope>NUCLEOTIDE SEQUENCE [LARGE SCALE GENOMIC DNA]</scope>
</reference>
<organism evidence="2 3">
    <name type="scientific">Candidatus Kaiserbacteria bacterium RIFCSPHIGHO2_01_FULL_55_17</name>
    <dbReference type="NCBI Taxonomy" id="1798484"/>
    <lineage>
        <taxon>Bacteria</taxon>
        <taxon>Candidatus Kaiseribacteriota</taxon>
    </lineage>
</organism>
<dbReference type="Proteomes" id="UP000177958">
    <property type="component" value="Unassembled WGS sequence"/>
</dbReference>
<keyword evidence="1" id="KW-1133">Transmembrane helix</keyword>
<evidence type="ECO:0000256" key="1">
    <source>
        <dbReference type="SAM" id="Phobius"/>
    </source>
</evidence>
<feature type="transmembrane region" description="Helical" evidence="1">
    <location>
        <begin position="33"/>
        <end position="55"/>
    </location>
</feature>
<dbReference type="Pfam" id="PF09997">
    <property type="entry name" value="DUF2238"/>
    <property type="match status" value="1"/>
</dbReference>
<proteinExistence type="predicted"/>
<feature type="transmembrane region" description="Helical" evidence="1">
    <location>
        <begin position="7"/>
        <end position="27"/>
    </location>
</feature>
<accession>A0A1F6D8Q1</accession>
<dbReference type="EMBL" id="MFKX01000015">
    <property type="protein sequence ID" value="OGG57710.1"/>
    <property type="molecule type" value="Genomic_DNA"/>
</dbReference>
<comment type="caution">
    <text evidence="2">The sequence shown here is derived from an EMBL/GenBank/DDBJ whole genome shotgun (WGS) entry which is preliminary data.</text>
</comment>
<sequence length="121" mass="13883">MQGQRILWAQLLTVFALALLTWLAIGYSLYWRFWWFDIPMHILGGVWAGFCAAWLLARRDEIFSLVLCIVFALAVGIGWEIFEYSEGIAMPQYLSYPLDTVKDIFMGLLGASLAFLIARRL</sequence>
<dbReference type="AlphaFoldDB" id="A0A1F6D8Q1"/>
<keyword evidence="1" id="KW-0812">Transmembrane</keyword>
<keyword evidence="1" id="KW-0472">Membrane</keyword>
<evidence type="ECO:0000313" key="3">
    <source>
        <dbReference type="Proteomes" id="UP000177958"/>
    </source>
</evidence>
<feature type="transmembrane region" description="Helical" evidence="1">
    <location>
        <begin position="101"/>
        <end position="118"/>
    </location>
</feature>
<feature type="transmembrane region" description="Helical" evidence="1">
    <location>
        <begin position="62"/>
        <end position="81"/>
    </location>
</feature>